<protein>
    <submittedName>
        <fullName evidence="2">Uncharacterized protein</fullName>
    </submittedName>
</protein>
<gene>
    <name evidence="2" type="ORF">Celaphus_00003865</name>
</gene>
<dbReference type="AlphaFoldDB" id="A0A212D1K8"/>
<keyword evidence="3" id="KW-1185">Reference proteome</keyword>
<sequence>MTHGRFADVAAAHGTKGGDVGGGGGGGGGSGDDGKDGGQRWVRGKGVAGSGRRRWGPGCTFAGGGADPAAADVAGRLSGARTPAPLERDFEAAETFETSSTKAPCYTLGETEAQRKGFSLPESRSSGFPN</sequence>
<accession>A0A212D1K8</accession>
<comment type="caution">
    <text evidence="2">The sequence shown here is derived from an EMBL/GenBank/DDBJ whole genome shotgun (WGS) entry which is preliminary data.</text>
</comment>
<organism evidence="2 3">
    <name type="scientific">Cervus elaphus hippelaphus</name>
    <name type="common">European red deer</name>
    <dbReference type="NCBI Taxonomy" id="46360"/>
    <lineage>
        <taxon>Eukaryota</taxon>
        <taxon>Metazoa</taxon>
        <taxon>Chordata</taxon>
        <taxon>Craniata</taxon>
        <taxon>Vertebrata</taxon>
        <taxon>Euteleostomi</taxon>
        <taxon>Mammalia</taxon>
        <taxon>Eutheria</taxon>
        <taxon>Laurasiatheria</taxon>
        <taxon>Artiodactyla</taxon>
        <taxon>Ruminantia</taxon>
        <taxon>Pecora</taxon>
        <taxon>Cervidae</taxon>
        <taxon>Cervinae</taxon>
        <taxon>Cervus</taxon>
    </lineage>
</organism>
<reference evidence="2 3" key="1">
    <citation type="journal article" date="2018" name="Mol. Genet. Genomics">
        <title>The red deer Cervus elaphus genome CerEla1.0: sequencing, annotating, genes, and chromosomes.</title>
        <authorList>
            <person name="Bana N.A."/>
            <person name="Nyiri A."/>
            <person name="Nagy J."/>
            <person name="Frank K."/>
            <person name="Nagy T."/>
            <person name="Steger V."/>
            <person name="Schiller M."/>
            <person name="Lakatos P."/>
            <person name="Sugar L."/>
            <person name="Horn P."/>
            <person name="Barta E."/>
            <person name="Orosz L."/>
        </authorList>
    </citation>
    <scope>NUCLEOTIDE SEQUENCE [LARGE SCALE GENOMIC DNA]</scope>
    <source>
        <strain evidence="2">Hungarian</strain>
    </source>
</reference>
<dbReference type="Proteomes" id="UP000242450">
    <property type="component" value="Chromosome 9"/>
</dbReference>
<name>A0A212D1K8_CEREH</name>
<feature type="compositionally biased region" description="Gly residues" evidence="1">
    <location>
        <begin position="15"/>
        <end position="31"/>
    </location>
</feature>
<proteinExistence type="predicted"/>
<evidence type="ECO:0000256" key="1">
    <source>
        <dbReference type="SAM" id="MobiDB-lite"/>
    </source>
</evidence>
<evidence type="ECO:0000313" key="2">
    <source>
        <dbReference type="EMBL" id="OWK11964.1"/>
    </source>
</evidence>
<evidence type="ECO:0000313" key="3">
    <source>
        <dbReference type="Proteomes" id="UP000242450"/>
    </source>
</evidence>
<feature type="region of interest" description="Disordered" evidence="1">
    <location>
        <begin position="108"/>
        <end position="130"/>
    </location>
</feature>
<dbReference type="EMBL" id="MKHE01000009">
    <property type="protein sequence ID" value="OWK11964.1"/>
    <property type="molecule type" value="Genomic_DNA"/>
</dbReference>
<feature type="region of interest" description="Disordered" evidence="1">
    <location>
        <begin position="1"/>
        <end position="68"/>
    </location>
</feature>